<dbReference type="Proteomes" id="UP001444071">
    <property type="component" value="Unassembled WGS sequence"/>
</dbReference>
<gene>
    <name evidence="1" type="primary">ENPP3</name>
    <name evidence="1" type="ORF">XENORESO_017404</name>
</gene>
<evidence type="ECO:0000313" key="1">
    <source>
        <dbReference type="EMBL" id="MEQ2261884.1"/>
    </source>
</evidence>
<feature type="non-terminal residue" evidence="1">
    <location>
        <position position="1"/>
    </location>
</feature>
<proteinExistence type="predicted"/>
<dbReference type="InterPro" id="IPR044929">
    <property type="entry name" value="DNA/RNA_non-sp_Endonuclease_sf"/>
</dbReference>
<dbReference type="Gene3D" id="3.40.570.10">
    <property type="entry name" value="Extracellular Endonuclease, subunit A"/>
    <property type="match status" value="1"/>
</dbReference>
<dbReference type="EMBL" id="JAHRIM010015951">
    <property type="protein sequence ID" value="MEQ2261884.1"/>
    <property type="molecule type" value="Genomic_DNA"/>
</dbReference>
<reference evidence="1 2" key="1">
    <citation type="submission" date="2021-06" db="EMBL/GenBank/DDBJ databases">
        <authorList>
            <person name="Palmer J.M."/>
        </authorList>
    </citation>
    <scope>NUCLEOTIDE SEQUENCE [LARGE SCALE GENOMIC DNA]</scope>
    <source>
        <strain evidence="1 2">XR_2019</strain>
        <tissue evidence="1">Muscle</tissue>
    </source>
</reference>
<organism evidence="1 2">
    <name type="scientific">Xenotaenia resolanae</name>
    <dbReference type="NCBI Taxonomy" id="208358"/>
    <lineage>
        <taxon>Eukaryota</taxon>
        <taxon>Metazoa</taxon>
        <taxon>Chordata</taxon>
        <taxon>Craniata</taxon>
        <taxon>Vertebrata</taxon>
        <taxon>Euteleostomi</taxon>
        <taxon>Actinopterygii</taxon>
        <taxon>Neopterygii</taxon>
        <taxon>Teleostei</taxon>
        <taxon>Neoteleostei</taxon>
        <taxon>Acanthomorphata</taxon>
        <taxon>Ovalentaria</taxon>
        <taxon>Atherinomorphae</taxon>
        <taxon>Cyprinodontiformes</taxon>
        <taxon>Goodeidae</taxon>
        <taxon>Xenotaenia</taxon>
    </lineage>
</organism>
<keyword evidence="2" id="KW-1185">Reference proteome</keyword>
<name>A0ABV0VY73_9TELE</name>
<protein>
    <submittedName>
        <fullName evidence="1">Ectonucleotide pyrophosphatase/phosphodiesterase member 3</fullName>
    </submittedName>
</protein>
<evidence type="ECO:0000313" key="2">
    <source>
        <dbReference type="Proteomes" id="UP001444071"/>
    </source>
</evidence>
<sequence>EESDFSWVEEWLKFHVARVRDIELLTGLSFYHDRISVEETIQLKTFLHNF</sequence>
<comment type="caution">
    <text evidence="1">The sequence shown here is derived from an EMBL/GenBank/DDBJ whole genome shotgun (WGS) entry which is preliminary data.</text>
</comment>
<accession>A0ABV0VY73</accession>